<dbReference type="GO" id="GO:0022625">
    <property type="term" value="C:cytosolic large ribosomal subunit"/>
    <property type="evidence" value="ECO:0007669"/>
    <property type="project" value="TreeGrafter"/>
</dbReference>
<feature type="region of interest" description="Disordered" evidence="6">
    <location>
        <begin position="1"/>
        <end position="20"/>
    </location>
</feature>
<dbReference type="InterPro" id="IPR020056">
    <property type="entry name" value="Rbsml_bL25/Gln-tRNA_synth_N"/>
</dbReference>
<accession>A0A1F6SZG6</accession>
<dbReference type="Gene3D" id="2.40.240.10">
    <property type="entry name" value="Ribosomal Protein L25, Chain P"/>
    <property type="match status" value="1"/>
</dbReference>
<sequence>MATKFELTADNRSTQGKSASRRLRHTGVVPGILYGAGKPPQMITLAHDNLLRHLDNEKFHSAILTVKVGDDTDQAILRDWQMHPVKRQVMHVDLQRVSATEKLHMKVPLHFIGQDVAPGVKQDGGIAAHLMSELDITCLPKDLPEYLEVDLSGLHLHQSVHLSDLKLPEGVQITSFAHGGDDLAVATITTIRIEEVAPVVAAPAEGEAAAAAAAT</sequence>
<dbReference type="HAMAP" id="MF_01334">
    <property type="entry name" value="Ribosomal_bL25_CTC"/>
    <property type="match status" value="1"/>
</dbReference>
<evidence type="ECO:0000256" key="6">
    <source>
        <dbReference type="SAM" id="MobiDB-lite"/>
    </source>
</evidence>
<evidence type="ECO:0000256" key="5">
    <source>
        <dbReference type="ARBA" id="ARBA00035479"/>
    </source>
</evidence>
<reference evidence="9 10" key="1">
    <citation type="journal article" date="2016" name="Nat. Commun.">
        <title>Thousands of microbial genomes shed light on interconnected biogeochemical processes in an aquifer system.</title>
        <authorList>
            <person name="Anantharaman K."/>
            <person name="Brown C.T."/>
            <person name="Hug L.A."/>
            <person name="Sharon I."/>
            <person name="Castelle C.J."/>
            <person name="Probst A.J."/>
            <person name="Thomas B.C."/>
            <person name="Singh A."/>
            <person name="Wilkins M.J."/>
            <person name="Karaoz U."/>
            <person name="Brodie E.L."/>
            <person name="Williams K.H."/>
            <person name="Hubbard S.S."/>
            <person name="Banfield J.F."/>
        </authorList>
    </citation>
    <scope>NUCLEOTIDE SEQUENCE [LARGE SCALE GENOMIC DNA]</scope>
</reference>
<dbReference type="Gene3D" id="2.170.120.20">
    <property type="entry name" value="Ribosomal protein L25, beta domain"/>
    <property type="match status" value="1"/>
</dbReference>
<evidence type="ECO:0000256" key="4">
    <source>
        <dbReference type="ARBA" id="ARBA00023274"/>
    </source>
</evidence>
<dbReference type="GO" id="GO:0003735">
    <property type="term" value="F:structural constituent of ribosome"/>
    <property type="evidence" value="ECO:0007669"/>
    <property type="project" value="InterPro"/>
</dbReference>
<proteinExistence type="inferred from homology"/>
<keyword evidence="2" id="KW-0694">RNA-binding</keyword>
<feature type="non-terminal residue" evidence="9">
    <location>
        <position position="215"/>
    </location>
</feature>
<dbReference type="GO" id="GO:0006412">
    <property type="term" value="P:translation"/>
    <property type="evidence" value="ECO:0007669"/>
    <property type="project" value="InterPro"/>
</dbReference>
<dbReference type="Proteomes" id="UP000178379">
    <property type="component" value="Unassembled WGS sequence"/>
</dbReference>
<evidence type="ECO:0000259" key="8">
    <source>
        <dbReference type="Pfam" id="PF14693"/>
    </source>
</evidence>
<organism evidence="9 10">
    <name type="scientific">Candidatus Muproteobacteria bacterium RBG_16_62_13</name>
    <dbReference type="NCBI Taxonomy" id="1817756"/>
    <lineage>
        <taxon>Bacteria</taxon>
        <taxon>Pseudomonadati</taxon>
        <taxon>Pseudomonadota</taxon>
        <taxon>Candidatus Muproteobacteria</taxon>
    </lineage>
</organism>
<dbReference type="PANTHER" id="PTHR33284:SF1">
    <property type="entry name" value="RIBOSOMAL PROTEIN L25_GLN-TRNA SYNTHETASE, ANTI-CODON-BINDING DOMAIN-CONTAINING PROTEIN"/>
    <property type="match status" value="1"/>
</dbReference>
<keyword evidence="1" id="KW-0699">rRNA-binding</keyword>
<evidence type="ECO:0000259" key="7">
    <source>
        <dbReference type="Pfam" id="PF01386"/>
    </source>
</evidence>
<dbReference type="AlphaFoldDB" id="A0A1F6SZG6"/>
<dbReference type="EMBL" id="MFSQ01000126">
    <property type="protein sequence ID" value="OGI38273.1"/>
    <property type="molecule type" value="Genomic_DNA"/>
</dbReference>
<name>A0A1F6SZG6_9PROT</name>
<dbReference type="NCBIfam" id="NF004612">
    <property type="entry name" value="PRK05943.1"/>
    <property type="match status" value="1"/>
</dbReference>
<dbReference type="InterPro" id="IPR011035">
    <property type="entry name" value="Ribosomal_bL25/Gln-tRNA_synth"/>
</dbReference>
<evidence type="ECO:0000256" key="2">
    <source>
        <dbReference type="ARBA" id="ARBA00022884"/>
    </source>
</evidence>
<evidence type="ECO:0000256" key="1">
    <source>
        <dbReference type="ARBA" id="ARBA00022730"/>
    </source>
</evidence>
<dbReference type="CDD" id="cd00495">
    <property type="entry name" value="Ribosomal_L25_TL5_CTC"/>
    <property type="match status" value="1"/>
</dbReference>
<dbReference type="InterPro" id="IPR037121">
    <property type="entry name" value="Ribosomal_bL25_C"/>
</dbReference>
<dbReference type="SUPFAM" id="SSF50715">
    <property type="entry name" value="Ribosomal protein L25-like"/>
    <property type="match status" value="1"/>
</dbReference>
<dbReference type="InterPro" id="IPR020057">
    <property type="entry name" value="Ribosomal_bL25_b-dom"/>
</dbReference>
<evidence type="ECO:0000256" key="3">
    <source>
        <dbReference type="ARBA" id="ARBA00022980"/>
    </source>
</evidence>
<dbReference type="STRING" id="1817756.A2140_09790"/>
<dbReference type="PANTHER" id="PTHR33284">
    <property type="entry name" value="RIBOSOMAL PROTEIN L25/GLN-TRNA SYNTHETASE, ANTI-CODON-BINDING DOMAIN-CONTAINING PROTEIN"/>
    <property type="match status" value="1"/>
</dbReference>
<protein>
    <recommendedName>
        <fullName evidence="5">50S ribosomal protein L25</fullName>
    </recommendedName>
</protein>
<evidence type="ECO:0000313" key="10">
    <source>
        <dbReference type="Proteomes" id="UP000178379"/>
    </source>
</evidence>
<dbReference type="Pfam" id="PF01386">
    <property type="entry name" value="Ribosomal_L25p"/>
    <property type="match status" value="1"/>
</dbReference>
<dbReference type="InterPro" id="IPR020930">
    <property type="entry name" value="Ribosomal_uL5_bac-type"/>
</dbReference>
<comment type="caution">
    <text evidence="9">The sequence shown here is derived from an EMBL/GenBank/DDBJ whole genome shotgun (WGS) entry which is preliminary data.</text>
</comment>
<keyword evidence="3 9" id="KW-0689">Ribosomal protein</keyword>
<dbReference type="InterPro" id="IPR029751">
    <property type="entry name" value="Ribosomal_L25_dom"/>
</dbReference>
<keyword evidence="4" id="KW-0687">Ribonucleoprotein</keyword>
<dbReference type="Pfam" id="PF14693">
    <property type="entry name" value="Ribosomal_TL5_C"/>
    <property type="match status" value="1"/>
</dbReference>
<feature type="domain" description="Large ribosomal subunit protein bL25 L25" evidence="7">
    <location>
        <begin position="7"/>
        <end position="94"/>
    </location>
</feature>
<dbReference type="GO" id="GO:0008097">
    <property type="term" value="F:5S rRNA binding"/>
    <property type="evidence" value="ECO:0007669"/>
    <property type="project" value="InterPro"/>
</dbReference>
<feature type="domain" description="Large ribosomal subunit protein bL25 beta" evidence="8">
    <location>
        <begin position="102"/>
        <end position="190"/>
    </location>
</feature>
<gene>
    <name evidence="9" type="ORF">A2140_09790</name>
</gene>
<dbReference type="NCBIfam" id="TIGR00731">
    <property type="entry name" value="bL25_bact_ctc"/>
    <property type="match status" value="1"/>
</dbReference>
<evidence type="ECO:0000313" key="9">
    <source>
        <dbReference type="EMBL" id="OGI38273.1"/>
    </source>
</evidence>
<dbReference type="InterPro" id="IPR001021">
    <property type="entry name" value="Ribosomal_bL25_long"/>
</dbReference>
<dbReference type="NCBIfam" id="NF004128">
    <property type="entry name" value="PRK05618.1-2"/>
    <property type="match status" value="1"/>
</dbReference>
<dbReference type="NCBIfam" id="NF004130">
    <property type="entry name" value="PRK05618.1-5"/>
    <property type="match status" value="1"/>
</dbReference>